<evidence type="ECO:0000313" key="2">
    <source>
        <dbReference type="WBParaSite" id="L893_g33459.t1"/>
    </source>
</evidence>
<dbReference type="WBParaSite" id="L893_g33459.t1">
    <property type="protein sequence ID" value="L893_g33459.t1"/>
    <property type="gene ID" value="L893_g33459"/>
</dbReference>
<name>A0A1I8A6U7_9BILA</name>
<accession>A0A1I8A6U7</accession>
<sequence length="99" mass="10985">MRTSAVFRGLDAIGGQWPIEVCQVAGLISCGAVNRIRMRCHGVIAEVSSRSIQLLVERLHVITECQLPKGGIEGDYDIDTVIPETHRFHLKHLKPETPL</sequence>
<protein>
    <submittedName>
        <fullName evidence="2">Transposase</fullName>
    </submittedName>
</protein>
<organism evidence="1 2">
    <name type="scientific">Steinernema glaseri</name>
    <dbReference type="NCBI Taxonomy" id="37863"/>
    <lineage>
        <taxon>Eukaryota</taxon>
        <taxon>Metazoa</taxon>
        <taxon>Ecdysozoa</taxon>
        <taxon>Nematoda</taxon>
        <taxon>Chromadorea</taxon>
        <taxon>Rhabditida</taxon>
        <taxon>Tylenchina</taxon>
        <taxon>Panagrolaimomorpha</taxon>
        <taxon>Strongyloidoidea</taxon>
        <taxon>Steinernematidae</taxon>
        <taxon>Steinernema</taxon>
    </lineage>
</organism>
<evidence type="ECO:0000313" key="1">
    <source>
        <dbReference type="Proteomes" id="UP000095287"/>
    </source>
</evidence>
<reference evidence="2" key="1">
    <citation type="submission" date="2016-11" db="UniProtKB">
        <authorList>
            <consortium name="WormBaseParasite"/>
        </authorList>
    </citation>
    <scope>IDENTIFICATION</scope>
</reference>
<proteinExistence type="predicted"/>
<dbReference type="AlphaFoldDB" id="A0A1I8A6U7"/>
<keyword evidence="1" id="KW-1185">Reference proteome</keyword>
<dbReference type="Proteomes" id="UP000095287">
    <property type="component" value="Unplaced"/>
</dbReference>